<comment type="caution">
    <text evidence="1">The sequence shown here is derived from an EMBL/GenBank/DDBJ whole genome shotgun (WGS) entry which is preliminary data.</text>
</comment>
<gene>
    <name evidence="1" type="ORF">PVAP13_9KG641050</name>
</gene>
<dbReference type="AlphaFoldDB" id="A0A8T0P090"/>
<name>A0A8T0P090_PANVG</name>
<dbReference type="EMBL" id="CM029053">
    <property type="protein sequence ID" value="KAG2554089.1"/>
    <property type="molecule type" value="Genomic_DNA"/>
</dbReference>
<evidence type="ECO:0000313" key="1">
    <source>
        <dbReference type="EMBL" id="KAG2554089.1"/>
    </source>
</evidence>
<dbReference type="Proteomes" id="UP000823388">
    <property type="component" value="Chromosome 9K"/>
</dbReference>
<protein>
    <submittedName>
        <fullName evidence="1">Uncharacterized protein</fullName>
    </submittedName>
</protein>
<reference evidence="1" key="1">
    <citation type="submission" date="2020-05" db="EMBL/GenBank/DDBJ databases">
        <title>WGS assembly of Panicum virgatum.</title>
        <authorList>
            <person name="Lovell J.T."/>
            <person name="Jenkins J."/>
            <person name="Shu S."/>
            <person name="Juenger T.E."/>
            <person name="Schmutz J."/>
        </authorList>
    </citation>
    <scope>NUCLEOTIDE SEQUENCE</scope>
    <source>
        <strain evidence="1">AP13</strain>
    </source>
</reference>
<accession>A0A8T0P090</accession>
<organism evidence="1 2">
    <name type="scientific">Panicum virgatum</name>
    <name type="common">Blackwell switchgrass</name>
    <dbReference type="NCBI Taxonomy" id="38727"/>
    <lineage>
        <taxon>Eukaryota</taxon>
        <taxon>Viridiplantae</taxon>
        <taxon>Streptophyta</taxon>
        <taxon>Embryophyta</taxon>
        <taxon>Tracheophyta</taxon>
        <taxon>Spermatophyta</taxon>
        <taxon>Magnoliopsida</taxon>
        <taxon>Liliopsida</taxon>
        <taxon>Poales</taxon>
        <taxon>Poaceae</taxon>
        <taxon>PACMAD clade</taxon>
        <taxon>Panicoideae</taxon>
        <taxon>Panicodae</taxon>
        <taxon>Paniceae</taxon>
        <taxon>Panicinae</taxon>
        <taxon>Panicum</taxon>
        <taxon>Panicum sect. Hiantes</taxon>
    </lineage>
</organism>
<keyword evidence="2" id="KW-1185">Reference proteome</keyword>
<proteinExistence type="predicted"/>
<sequence length="93" mass="10917">MARSGEELLWRWFCDFWVVCIAYMATCMHGRTNETAAPGHRIIRDCCTERTCTCATFQTICRKCTVLTGIFTGIPSWPYYVYLIYNYCMSRRT</sequence>
<evidence type="ECO:0000313" key="2">
    <source>
        <dbReference type="Proteomes" id="UP000823388"/>
    </source>
</evidence>